<accession>A0ACC0W0J9</accession>
<gene>
    <name evidence="1" type="ORF">PsorP6_009347</name>
</gene>
<sequence>MSPIEDVAWANILANQHQEFDNLHMVEAARSTALFRTCKETQGLLPSDELFMEELAVMTALSGGMDMILVEEHLPATSALAFTNKFSSNQLKQIATLARPPLP</sequence>
<proteinExistence type="predicted"/>
<comment type="caution">
    <text evidence="1">The sequence shown here is derived from an EMBL/GenBank/DDBJ whole genome shotgun (WGS) entry which is preliminary data.</text>
</comment>
<protein>
    <submittedName>
        <fullName evidence="1">Uncharacterized protein</fullName>
    </submittedName>
</protein>
<reference evidence="1 2" key="1">
    <citation type="journal article" date="2022" name="bioRxiv">
        <title>The genome of the oomycete Peronosclerospora sorghi, a cosmopolitan pathogen of maize and sorghum, is inflated with dispersed pseudogenes.</title>
        <authorList>
            <person name="Fletcher K."/>
            <person name="Martin F."/>
            <person name="Isakeit T."/>
            <person name="Cavanaugh K."/>
            <person name="Magill C."/>
            <person name="Michelmore R."/>
        </authorList>
    </citation>
    <scope>NUCLEOTIDE SEQUENCE [LARGE SCALE GENOMIC DNA]</scope>
    <source>
        <strain evidence="1">P6</strain>
    </source>
</reference>
<evidence type="ECO:0000313" key="2">
    <source>
        <dbReference type="Proteomes" id="UP001163321"/>
    </source>
</evidence>
<organism evidence="1 2">
    <name type="scientific">Peronosclerospora sorghi</name>
    <dbReference type="NCBI Taxonomy" id="230839"/>
    <lineage>
        <taxon>Eukaryota</taxon>
        <taxon>Sar</taxon>
        <taxon>Stramenopiles</taxon>
        <taxon>Oomycota</taxon>
        <taxon>Peronosporomycetes</taxon>
        <taxon>Peronosporales</taxon>
        <taxon>Peronosporaceae</taxon>
        <taxon>Peronosclerospora</taxon>
    </lineage>
</organism>
<keyword evidence="2" id="KW-1185">Reference proteome</keyword>
<dbReference type="Proteomes" id="UP001163321">
    <property type="component" value="Chromosome 5"/>
</dbReference>
<evidence type="ECO:0000313" key="1">
    <source>
        <dbReference type="EMBL" id="KAI9911705.1"/>
    </source>
</evidence>
<name>A0ACC0W0J9_9STRA</name>
<dbReference type="EMBL" id="CM047584">
    <property type="protein sequence ID" value="KAI9911705.1"/>
    <property type="molecule type" value="Genomic_DNA"/>
</dbReference>